<feature type="domain" description="Integrase catalytic" evidence="3">
    <location>
        <begin position="123"/>
        <end position="232"/>
    </location>
</feature>
<dbReference type="EMBL" id="JAUSVO010000010">
    <property type="protein sequence ID" value="MDQ0440523.1"/>
    <property type="molecule type" value="Genomic_DNA"/>
</dbReference>
<evidence type="ECO:0008006" key="6">
    <source>
        <dbReference type="Google" id="ProtNLM"/>
    </source>
</evidence>
<evidence type="ECO:0000256" key="1">
    <source>
        <dbReference type="ARBA" id="ARBA00023172"/>
    </source>
</evidence>
<evidence type="ECO:0000259" key="2">
    <source>
        <dbReference type="Pfam" id="PF12834"/>
    </source>
</evidence>
<evidence type="ECO:0000259" key="3">
    <source>
        <dbReference type="Pfam" id="PF12835"/>
    </source>
</evidence>
<name>A0ABU0HDX2_9HYPH</name>
<proteinExistence type="predicted"/>
<evidence type="ECO:0000313" key="5">
    <source>
        <dbReference type="Proteomes" id="UP001241603"/>
    </source>
</evidence>
<dbReference type="Gene3D" id="1.10.443.10">
    <property type="entry name" value="Intergrase catalytic core"/>
    <property type="match status" value="1"/>
</dbReference>
<dbReference type="RefSeq" id="WP_266351410.1">
    <property type="nucleotide sequence ID" value="NZ_JAPKNG010000010.1"/>
</dbReference>
<keyword evidence="5" id="KW-1185">Reference proteome</keyword>
<organism evidence="4 5">
    <name type="scientific">Kaistia dalseonensis</name>
    <dbReference type="NCBI Taxonomy" id="410840"/>
    <lineage>
        <taxon>Bacteria</taxon>
        <taxon>Pseudomonadati</taxon>
        <taxon>Pseudomonadota</taxon>
        <taxon>Alphaproteobacteria</taxon>
        <taxon>Hyphomicrobiales</taxon>
        <taxon>Kaistiaceae</taxon>
        <taxon>Kaistia</taxon>
    </lineage>
</organism>
<dbReference type="InterPro" id="IPR024457">
    <property type="entry name" value="Putative_integrase_N"/>
</dbReference>
<protein>
    <recommendedName>
        <fullName evidence="6">Integrase</fullName>
    </recommendedName>
</protein>
<evidence type="ECO:0000313" key="4">
    <source>
        <dbReference type="EMBL" id="MDQ0440523.1"/>
    </source>
</evidence>
<dbReference type="InterPro" id="IPR011010">
    <property type="entry name" value="DNA_brk_join_enz"/>
</dbReference>
<feature type="domain" description="Putative integrase N-terminal" evidence="2">
    <location>
        <begin position="1"/>
        <end position="87"/>
    </location>
</feature>
<accession>A0ABU0HDX2</accession>
<keyword evidence="1" id="KW-0233">DNA recombination</keyword>
<dbReference type="SUPFAM" id="SSF56349">
    <property type="entry name" value="DNA breaking-rejoining enzymes"/>
    <property type="match status" value="1"/>
</dbReference>
<dbReference type="Pfam" id="PF12834">
    <property type="entry name" value="Phage_int_SAM_2"/>
    <property type="match status" value="1"/>
</dbReference>
<reference evidence="4 5" key="1">
    <citation type="submission" date="2023-07" db="EMBL/GenBank/DDBJ databases">
        <title>Genomic Encyclopedia of Type Strains, Phase IV (KMG-IV): sequencing the most valuable type-strain genomes for metagenomic binning, comparative biology and taxonomic classification.</title>
        <authorList>
            <person name="Goeker M."/>
        </authorList>
    </citation>
    <scope>NUCLEOTIDE SEQUENCE [LARGE SCALE GENOMIC DNA]</scope>
    <source>
        <strain evidence="4 5">B6-8</strain>
    </source>
</reference>
<dbReference type="Proteomes" id="UP001241603">
    <property type="component" value="Unassembled WGS sequence"/>
</dbReference>
<gene>
    <name evidence="4" type="ORF">QO014_004940</name>
</gene>
<sequence length="297" mass="33057">MDDLSFSLKDLTARAGDGSFGTRALRHRGLQAMAKDLKALGYKLPDAKSLKGKHVTALVGHWKGAGLSDQTVRNRLTWLRWWAYQVGKPGLLPKDNAGFGLAERGRYSGNRAKRLEGDALERVTDPRVRLALKLEAAFGLRREEALKMRPALADFGNRLALRASWCKGGRYREIPLTHPKQRALLDELKAVVGDGSLIPAGATYYKAMKHYENQLVRAGIGNAHGYRHAYAQWRYKVLTGWACPAAGGRTADAMTADEQRRDRDARLEISHELGHGRLDVTDTYLGRRWATNTKQAA</sequence>
<dbReference type="InterPro" id="IPR024456">
    <property type="entry name" value="Integrase_catalytic_putative"/>
</dbReference>
<comment type="caution">
    <text evidence="4">The sequence shown here is derived from an EMBL/GenBank/DDBJ whole genome shotgun (WGS) entry which is preliminary data.</text>
</comment>
<dbReference type="InterPro" id="IPR013762">
    <property type="entry name" value="Integrase-like_cat_sf"/>
</dbReference>
<dbReference type="Pfam" id="PF12835">
    <property type="entry name" value="Integrase_1"/>
    <property type="match status" value="1"/>
</dbReference>